<comment type="caution">
    <text evidence="2">The sequence shown here is derived from an EMBL/GenBank/DDBJ whole genome shotgun (WGS) entry which is preliminary data.</text>
</comment>
<feature type="region of interest" description="Disordered" evidence="1">
    <location>
        <begin position="53"/>
        <end position="92"/>
    </location>
</feature>
<dbReference type="GeneID" id="27665004"/>
<dbReference type="AlphaFoldDB" id="A0A0F2MA11"/>
<organism evidence="2 3">
    <name type="scientific">Sporothrix schenckii 1099-18</name>
    <dbReference type="NCBI Taxonomy" id="1397361"/>
    <lineage>
        <taxon>Eukaryota</taxon>
        <taxon>Fungi</taxon>
        <taxon>Dikarya</taxon>
        <taxon>Ascomycota</taxon>
        <taxon>Pezizomycotina</taxon>
        <taxon>Sordariomycetes</taxon>
        <taxon>Sordariomycetidae</taxon>
        <taxon>Ophiostomatales</taxon>
        <taxon>Ophiostomataceae</taxon>
        <taxon>Sporothrix</taxon>
    </lineage>
</organism>
<feature type="compositionally biased region" description="Basic and acidic residues" evidence="1">
    <location>
        <begin position="77"/>
        <end position="92"/>
    </location>
</feature>
<reference evidence="2 3" key="1">
    <citation type="journal article" date="2014" name="BMC Genomics">
        <title>Comparative genomics of the major fungal agents of human and animal Sporotrichosis: Sporothrix schenckii and Sporothrix brasiliensis.</title>
        <authorList>
            <person name="Teixeira M.M."/>
            <person name="de Almeida L.G."/>
            <person name="Kubitschek-Barreira P."/>
            <person name="Alves F.L."/>
            <person name="Kioshima E.S."/>
            <person name="Abadio A.K."/>
            <person name="Fernandes L."/>
            <person name="Derengowski L.S."/>
            <person name="Ferreira K.S."/>
            <person name="Souza R.C."/>
            <person name="Ruiz J.C."/>
            <person name="de Andrade N.C."/>
            <person name="Paes H.C."/>
            <person name="Nicola A.M."/>
            <person name="Albuquerque P."/>
            <person name="Gerber A.L."/>
            <person name="Martins V.P."/>
            <person name="Peconick L.D."/>
            <person name="Neto A.V."/>
            <person name="Chaucanez C.B."/>
            <person name="Silva P.A."/>
            <person name="Cunha O.L."/>
            <person name="de Oliveira F.F."/>
            <person name="dos Santos T.C."/>
            <person name="Barros A.L."/>
            <person name="Soares M.A."/>
            <person name="de Oliveira L.M."/>
            <person name="Marini M.M."/>
            <person name="Villalobos-Duno H."/>
            <person name="Cunha M.M."/>
            <person name="de Hoog S."/>
            <person name="da Silveira J.F."/>
            <person name="Henrissat B."/>
            <person name="Nino-Vega G.A."/>
            <person name="Cisalpino P.S."/>
            <person name="Mora-Montes H.M."/>
            <person name="Almeida S.R."/>
            <person name="Stajich J.E."/>
            <person name="Lopes-Bezerra L.M."/>
            <person name="Vasconcelos A.T."/>
            <person name="Felipe M.S."/>
        </authorList>
    </citation>
    <scope>NUCLEOTIDE SEQUENCE [LARGE SCALE GENOMIC DNA]</scope>
    <source>
        <strain evidence="2 3">1099-18</strain>
    </source>
</reference>
<reference evidence="2 3" key="2">
    <citation type="journal article" date="2015" name="Eukaryot. Cell">
        <title>Asexual propagation of a virulent clone complex in a human and feline outbreak of sporotrichosis.</title>
        <authorList>
            <person name="Teixeira Mde M."/>
            <person name="Rodrigues A.M."/>
            <person name="Tsui C.K."/>
            <person name="de Almeida L.G."/>
            <person name="Van Diepeningen A.D."/>
            <person name="van den Ende B.G."/>
            <person name="Fernandes G.F."/>
            <person name="Kano R."/>
            <person name="Hamelin R.C."/>
            <person name="Lopes-Bezerra L.M."/>
            <person name="Vasconcelos A.T."/>
            <person name="de Hoog S."/>
            <person name="de Camargo Z.P."/>
            <person name="Felipe M.S."/>
        </authorList>
    </citation>
    <scope>NUCLEOTIDE SEQUENCE [LARGE SCALE GENOMIC DNA]</scope>
    <source>
        <strain evidence="2 3">1099-18</strain>
    </source>
</reference>
<evidence type="ECO:0000256" key="1">
    <source>
        <dbReference type="SAM" id="MobiDB-lite"/>
    </source>
</evidence>
<dbReference type="KEGG" id="ssck:SPSK_02865"/>
<gene>
    <name evidence="2" type="ORF">SPSK_02865</name>
</gene>
<dbReference type="VEuPathDB" id="FungiDB:SPSK_02865"/>
<name>A0A0F2MA11_SPOSC</name>
<evidence type="ECO:0000313" key="2">
    <source>
        <dbReference type="EMBL" id="KJR86472.1"/>
    </source>
</evidence>
<dbReference type="RefSeq" id="XP_016589148.1">
    <property type="nucleotide sequence ID" value="XM_016729727.1"/>
</dbReference>
<accession>A0A0F2MA11</accession>
<dbReference type="Proteomes" id="UP000033710">
    <property type="component" value="Unassembled WGS sequence"/>
</dbReference>
<evidence type="ECO:0000313" key="3">
    <source>
        <dbReference type="Proteomes" id="UP000033710"/>
    </source>
</evidence>
<dbReference type="EMBL" id="AXCR01000006">
    <property type="protein sequence ID" value="KJR86472.1"/>
    <property type="molecule type" value="Genomic_DNA"/>
</dbReference>
<protein>
    <submittedName>
        <fullName evidence="2">Uncharacterized protein</fullName>
    </submittedName>
</protein>
<sequence length="92" mass="10195">MARYKIAPVVEATVPAGNGRRTRDQLDWTRLRVGCGMAWSEACAEANGVAVKVRKSTSGRVDKRDEAIPDEGQSSVEHQERKREKNQRGAKS</sequence>
<proteinExistence type="predicted"/>